<evidence type="ECO:0000313" key="1">
    <source>
        <dbReference type="EMBL" id="SIR80317.1"/>
    </source>
</evidence>
<sequence>MNFINLHDRIGRLEINQLVSNFHYKVYNNTYCYWFHMEHLSFCIKSLQFAVLMVV</sequence>
<evidence type="ECO:0000313" key="2">
    <source>
        <dbReference type="Proteomes" id="UP000187495"/>
    </source>
</evidence>
<dbReference type="AlphaFoldDB" id="A0A1N7DWV1"/>
<proteinExistence type="predicted"/>
<name>A0A1N7DWV1_9GAMM</name>
<keyword evidence="2" id="KW-1185">Reference proteome</keyword>
<accession>A0A1N7DWV1</accession>
<dbReference type="Proteomes" id="UP000187495">
    <property type="component" value="Unassembled WGS sequence"/>
</dbReference>
<organism evidence="1 2">
    <name type="scientific">Moraxella cuniculi DSM 21768</name>
    <dbReference type="NCBI Taxonomy" id="1122245"/>
    <lineage>
        <taxon>Bacteria</taxon>
        <taxon>Pseudomonadati</taxon>
        <taxon>Pseudomonadota</taxon>
        <taxon>Gammaproteobacteria</taxon>
        <taxon>Moraxellales</taxon>
        <taxon>Moraxellaceae</taxon>
        <taxon>Moraxella</taxon>
    </lineage>
</organism>
<dbReference type="EMBL" id="FTNU01000002">
    <property type="protein sequence ID" value="SIR80317.1"/>
    <property type="molecule type" value="Genomic_DNA"/>
</dbReference>
<reference evidence="2" key="1">
    <citation type="submission" date="2017-01" db="EMBL/GenBank/DDBJ databases">
        <authorList>
            <person name="Varghese N."/>
            <person name="Submissions S."/>
        </authorList>
    </citation>
    <scope>NUCLEOTIDE SEQUENCE [LARGE SCALE GENOMIC DNA]</scope>
    <source>
        <strain evidence="2">DSM 21768</strain>
    </source>
</reference>
<protein>
    <submittedName>
        <fullName evidence="1">Uncharacterized protein</fullName>
    </submittedName>
</protein>
<gene>
    <name evidence="1" type="ORF">SAMN02745664_102190</name>
</gene>